<dbReference type="RefSeq" id="WP_316433067.1">
    <property type="nucleotide sequence ID" value="NZ_CP053586.1"/>
</dbReference>
<accession>A0AA97AE92</accession>
<sequence>MKHRRHRSFSEATNEPNWPRKQTAVALTVQPASALAKPVLAKTSQLSQLPPSPSAVALQWLASGKNLDFCLLAFCSCVLAILCHQTVHLPTSLSAPASQLAASSRVLPADLDFTVKAGLFTSSQSRSDQDEEAAE</sequence>
<reference evidence="1" key="1">
    <citation type="submission" date="2020-05" db="EMBL/GenBank/DDBJ databases">
        <authorList>
            <person name="Zhu T."/>
            <person name="Keshari N."/>
            <person name="Lu X."/>
        </authorList>
    </citation>
    <scope>NUCLEOTIDE SEQUENCE</scope>
    <source>
        <strain evidence="1">NK1-12</strain>
    </source>
</reference>
<gene>
    <name evidence="1" type="ORF">HJG54_02035</name>
</gene>
<dbReference type="AlphaFoldDB" id="A0AA97AE92"/>
<evidence type="ECO:0000313" key="1">
    <source>
        <dbReference type="EMBL" id="WNZ21765.1"/>
    </source>
</evidence>
<organism evidence="1">
    <name type="scientific">Leptolyngbya sp. NK1-12</name>
    <dbReference type="NCBI Taxonomy" id="2547451"/>
    <lineage>
        <taxon>Bacteria</taxon>
        <taxon>Bacillati</taxon>
        <taxon>Cyanobacteriota</taxon>
        <taxon>Cyanophyceae</taxon>
        <taxon>Leptolyngbyales</taxon>
        <taxon>Leptolyngbyaceae</taxon>
        <taxon>Leptolyngbya group</taxon>
        <taxon>Leptolyngbya</taxon>
    </lineage>
</organism>
<dbReference type="EMBL" id="CP053586">
    <property type="protein sequence ID" value="WNZ21765.1"/>
    <property type="molecule type" value="Genomic_DNA"/>
</dbReference>
<proteinExistence type="predicted"/>
<protein>
    <submittedName>
        <fullName evidence="1">Uncharacterized protein</fullName>
    </submittedName>
</protein>
<name>A0AA97AE92_9CYAN</name>